<feature type="transmembrane region" description="Helical" evidence="1">
    <location>
        <begin position="12"/>
        <end position="35"/>
    </location>
</feature>
<keyword evidence="1" id="KW-0812">Transmembrane</keyword>
<comment type="caution">
    <text evidence="2">The sequence shown here is derived from an EMBL/GenBank/DDBJ whole genome shotgun (WGS) entry which is preliminary data.</text>
</comment>
<reference evidence="2 3" key="1">
    <citation type="submission" date="2016-05" db="EMBL/GenBank/DDBJ databases">
        <title>Draft genome sequence of a porcine commensal Rothia nasimurium.</title>
        <authorList>
            <person name="Gaiser R.A."/>
            <person name="Van Baarlen P."/>
            <person name="Wells J.M."/>
        </authorList>
    </citation>
    <scope>NUCLEOTIDE SEQUENCE [LARGE SCALE GENOMIC DNA]</scope>
    <source>
        <strain evidence="2 3">PT-32</strain>
    </source>
</reference>
<evidence type="ECO:0000313" key="3">
    <source>
        <dbReference type="Proteomes" id="UP000192359"/>
    </source>
</evidence>
<dbReference type="Proteomes" id="UP000192359">
    <property type="component" value="Unassembled WGS sequence"/>
</dbReference>
<sequence>MISIPSYTPDKDTIIIGAPPAAALIIGLSYGAIAWSIYTDITWLGFTSLFPGGIGLEMACVPRRGKHAWHAVGILLLGLAITMLGLFLFYTLLPESIALTAWGTAALHAALTYLLYIFIRRLLPVHPPHTSKHST</sequence>
<evidence type="ECO:0000313" key="2">
    <source>
        <dbReference type="EMBL" id="ORC24938.1"/>
    </source>
</evidence>
<accession>A0A1Y1RS63</accession>
<keyword evidence="1" id="KW-0472">Membrane</keyword>
<name>A0A1Y1RS63_9MICC</name>
<protein>
    <submittedName>
        <fullName evidence="2">Uncharacterized protein</fullName>
    </submittedName>
</protein>
<feature type="transmembrane region" description="Helical" evidence="1">
    <location>
        <begin position="68"/>
        <end position="93"/>
    </location>
</feature>
<organism evidence="2 3">
    <name type="scientific">Rothia nasimurium</name>
    <dbReference type="NCBI Taxonomy" id="85336"/>
    <lineage>
        <taxon>Bacteria</taxon>
        <taxon>Bacillati</taxon>
        <taxon>Actinomycetota</taxon>
        <taxon>Actinomycetes</taxon>
        <taxon>Micrococcales</taxon>
        <taxon>Micrococcaceae</taxon>
        <taxon>Rothia</taxon>
    </lineage>
</organism>
<feature type="transmembrane region" description="Helical" evidence="1">
    <location>
        <begin position="99"/>
        <end position="119"/>
    </location>
</feature>
<keyword evidence="1" id="KW-1133">Transmembrane helix</keyword>
<keyword evidence="3" id="KW-1185">Reference proteome</keyword>
<gene>
    <name evidence="2" type="ORF">A7979_08860</name>
</gene>
<dbReference type="EMBL" id="LXWF01000002">
    <property type="protein sequence ID" value="ORC24938.1"/>
    <property type="molecule type" value="Genomic_DNA"/>
</dbReference>
<dbReference type="RefSeq" id="WP_083090578.1">
    <property type="nucleotide sequence ID" value="NZ_LXWF01000002.1"/>
</dbReference>
<dbReference type="AlphaFoldDB" id="A0A1Y1RS63"/>
<evidence type="ECO:0000256" key="1">
    <source>
        <dbReference type="SAM" id="Phobius"/>
    </source>
</evidence>
<proteinExistence type="predicted"/>